<dbReference type="PANTHER" id="PTHR11559">
    <property type="entry name" value="CARBOXYLESTERASE"/>
    <property type="match status" value="1"/>
</dbReference>
<sequence length="519" mass="58509">MLRVVKVENGIVQGLPAADPRITSFKGIPFAAPPVGENRWRAPQPAKDWNDVLKAHDFAPVSMQVRQKIDVNNIYTREWAVDPDIPMDEDCLYLNVWTPANSPDEKLPVFVWYFGGGLQVGHTAEMEFDGERIARRGIVVVTINYRLNVFGFLCHPEISAEAPEAPANFGHLDQQFATQWVKRNIANFGGDPDNITIGGQSAGGGSVMSQLTSPQNEGLFQRAIIQSGVSAPLYPGGRMPRVRRNLAEAEQEGLKFFEFIGVSSLTEARKLDAEYVRDKMLEYNKGFGFWGTVVDQVFNTGNTFDLFLENKRLMVPVLWGHTSSEFFSVPNVKTLEEFRQMAAEMFGDDADEFLALCQAQSDDIDEAVNNASVSGFEYAIRIASQANADTGANIPLYYYNFDAEIPGWDNPGTFHSVDLWFFFETLAKCWRPFVGQHYDLARQMCNYWANFIRSGDPNGQDSTGEEMPQWVPYTPEAPYGMVFKDKPEFVREQPGDLMKFLVKQYFKKKGGKSFETSKR</sequence>
<dbReference type="PROSITE" id="PS00941">
    <property type="entry name" value="CARBOXYLESTERASE_B_2"/>
    <property type="match status" value="1"/>
</dbReference>
<dbReference type="GO" id="GO:0016787">
    <property type="term" value="F:hydrolase activity"/>
    <property type="evidence" value="ECO:0007669"/>
    <property type="project" value="UniProtKB-KW"/>
</dbReference>
<evidence type="ECO:0000256" key="1">
    <source>
        <dbReference type="ARBA" id="ARBA00005964"/>
    </source>
</evidence>
<protein>
    <recommendedName>
        <fullName evidence="3">Carboxylic ester hydrolase</fullName>
        <ecNumber evidence="3">3.1.1.-</ecNumber>
    </recommendedName>
</protein>
<dbReference type="Gene3D" id="3.40.50.1820">
    <property type="entry name" value="alpha/beta hydrolase"/>
    <property type="match status" value="1"/>
</dbReference>
<dbReference type="EC" id="3.1.1.-" evidence="3"/>
<dbReference type="AlphaFoldDB" id="A0A4R5KBC5"/>
<dbReference type="InterPro" id="IPR002018">
    <property type="entry name" value="CarbesteraseB"/>
</dbReference>
<feature type="domain" description="Carboxylesterase type B" evidence="4">
    <location>
        <begin position="4"/>
        <end position="488"/>
    </location>
</feature>
<comment type="similarity">
    <text evidence="1 3">Belongs to the type-B carboxylesterase/lipase family.</text>
</comment>
<evidence type="ECO:0000313" key="6">
    <source>
        <dbReference type="Proteomes" id="UP000295636"/>
    </source>
</evidence>
<dbReference type="PROSITE" id="PS00122">
    <property type="entry name" value="CARBOXYLESTERASE_B_1"/>
    <property type="match status" value="1"/>
</dbReference>
<proteinExistence type="inferred from homology"/>
<evidence type="ECO:0000256" key="3">
    <source>
        <dbReference type="RuleBase" id="RU361235"/>
    </source>
</evidence>
<evidence type="ECO:0000256" key="2">
    <source>
        <dbReference type="ARBA" id="ARBA00022801"/>
    </source>
</evidence>
<dbReference type="Pfam" id="PF00135">
    <property type="entry name" value="COesterase"/>
    <property type="match status" value="1"/>
</dbReference>
<dbReference type="InterPro" id="IPR019826">
    <property type="entry name" value="Carboxylesterase_B_AS"/>
</dbReference>
<dbReference type="SUPFAM" id="SSF53474">
    <property type="entry name" value="alpha/beta-Hydrolases"/>
    <property type="match status" value="1"/>
</dbReference>
<organism evidence="5 6">
    <name type="scientific">Paenibacillus piri</name>
    <dbReference type="NCBI Taxonomy" id="2547395"/>
    <lineage>
        <taxon>Bacteria</taxon>
        <taxon>Bacillati</taxon>
        <taxon>Bacillota</taxon>
        <taxon>Bacilli</taxon>
        <taxon>Bacillales</taxon>
        <taxon>Paenibacillaceae</taxon>
        <taxon>Paenibacillus</taxon>
    </lineage>
</organism>
<dbReference type="Proteomes" id="UP000295636">
    <property type="component" value="Unassembled WGS sequence"/>
</dbReference>
<reference evidence="5 6" key="1">
    <citation type="submission" date="2019-03" db="EMBL/GenBank/DDBJ databases">
        <title>This is whole genome sequence of Paenibacillus sp MS74 strain.</title>
        <authorList>
            <person name="Trinh H.N."/>
        </authorList>
    </citation>
    <scope>NUCLEOTIDE SEQUENCE [LARGE SCALE GENOMIC DNA]</scope>
    <source>
        <strain evidence="5 6">MS74</strain>
    </source>
</reference>
<comment type="caution">
    <text evidence="5">The sequence shown here is derived from an EMBL/GenBank/DDBJ whole genome shotgun (WGS) entry which is preliminary data.</text>
</comment>
<keyword evidence="2 3" id="KW-0378">Hydrolase</keyword>
<accession>A0A4R5KBC5</accession>
<gene>
    <name evidence="5" type="ORF">E1757_31270</name>
</gene>
<dbReference type="InterPro" id="IPR019819">
    <property type="entry name" value="Carboxylesterase_B_CS"/>
</dbReference>
<dbReference type="RefSeq" id="WP_133235717.1">
    <property type="nucleotide sequence ID" value="NZ_SMRT01000024.1"/>
</dbReference>
<evidence type="ECO:0000259" key="4">
    <source>
        <dbReference type="Pfam" id="PF00135"/>
    </source>
</evidence>
<evidence type="ECO:0000313" key="5">
    <source>
        <dbReference type="EMBL" id="TDF91825.1"/>
    </source>
</evidence>
<dbReference type="InterPro" id="IPR029058">
    <property type="entry name" value="AB_hydrolase_fold"/>
</dbReference>
<dbReference type="OrthoDB" id="9775851at2"/>
<dbReference type="InterPro" id="IPR050309">
    <property type="entry name" value="Type-B_Carboxylest/Lipase"/>
</dbReference>
<keyword evidence="6" id="KW-1185">Reference proteome</keyword>
<dbReference type="EMBL" id="SMRT01000024">
    <property type="protein sequence ID" value="TDF91825.1"/>
    <property type="molecule type" value="Genomic_DNA"/>
</dbReference>
<name>A0A4R5KBC5_9BACL</name>